<protein>
    <recommendedName>
        <fullName evidence="4">Secreted protein</fullName>
    </recommendedName>
</protein>
<reference evidence="2 3" key="1">
    <citation type="submission" date="2018-05" db="EMBL/GenBank/DDBJ databases">
        <title>Genomic Encyclopedia of Type Strains, Phase IV (KMG-IV): sequencing the most valuable type-strain genomes for metagenomic binning, comparative biology and taxonomic classification.</title>
        <authorList>
            <person name="Goeker M."/>
        </authorList>
    </citation>
    <scope>NUCLEOTIDE SEQUENCE [LARGE SCALE GENOMIC DNA]</scope>
    <source>
        <strain evidence="2 3">DSM 45480</strain>
    </source>
</reference>
<proteinExistence type="predicted"/>
<keyword evidence="1" id="KW-0732">Signal</keyword>
<evidence type="ECO:0000313" key="2">
    <source>
        <dbReference type="EMBL" id="PWK82513.1"/>
    </source>
</evidence>
<name>A0A316HRE4_9PSEU</name>
<accession>A0A316HRE4</accession>
<organism evidence="2 3">
    <name type="scientific">Lentzea atacamensis</name>
    <dbReference type="NCBI Taxonomy" id="531938"/>
    <lineage>
        <taxon>Bacteria</taxon>
        <taxon>Bacillati</taxon>
        <taxon>Actinomycetota</taxon>
        <taxon>Actinomycetes</taxon>
        <taxon>Pseudonocardiales</taxon>
        <taxon>Pseudonocardiaceae</taxon>
        <taxon>Lentzea</taxon>
    </lineage>
</organism>
<comment type="caution">
    <text evidence="2">The sequence shown here is derived from an EMBL/GenBank/DDBJ whole genome shotgun (WGS) entry which is preliminary data.</text>
</comment>
<dbReference type="EMBL" id="QGHB01000013">
    <property type="protein sequence ID" value="PWK82513.1"/>
    <property type="molecule type" value="Genomic_DNA"/>
</dbReference>
<feature type="chain" id="PRO_5016439797" description="Secreted protein" evidence="1">
    <location>
        <begin position="18"/>
        <end position="129"/>
    </location>
</feature>
<gene>
    <name evidence="2" type="ORF">C8D88_113106</name>
</gene>
<dbReference type="AlphaFoldDB" id="A0A316HRE4"/>
<evidence type="ECO:0000256" key="1">
    <source>
        <dbReference type="SAM" id="SignalP"/>
    </source>
</evidence>
<evidence type="ECO:0008006" key="4">
    <source>
        <dbReference type="Google" id="ProtNLM"/>
    </source>
</evidence>
<sequence length="129" mass="13616">MALLLAASGAVTPAAHAATASVTARCTDGDFSGRFTLWYDLGAEYGLRKGRGAAGPYIADTGAMHVRVYHRVGATQNTVLTRSRTGLKSDEAAEVPVNRSSVPRSGRAWVEVKFTDSSGAKCTAEKDLR</sequence>
<dbReference type="Proteomes" id="UP000246005">
    <property type="component" value="Unassembled WGS sequence"/>
</dbReference>
<evidence type="ECO:0000313" key="3">
    <source>
        <dbReference type="Proteomes" id="UP000246005"/>
    </source>
</evidence>
<feature type="signal peptide" evidence="1">
    <location>
        <begin position="1"/>
        <end position="17"/>
    </location>
</feature>